<keyword evidence="3" id="KW-1185">Reference proteome</keyword>
<evidence type="ECO:0000256" key="1">
    <source>
        <dbReference type="SAM" id="SignalP"/>
    </source>
</evidence>
<dbReference type="EMBL" id="CAKKLH010000149">
    <property type="protein sequence ID" value="CAH0104666.1"/>
    <property type="molecule type" value="Genomic_DNA"/>
</dbReference>
<proteinExistence type="predicted"/>
<dbReference type="OrthoDB" id="6341037at2759"/>
<feature type="signal peptide" evidence="1">
    <location>
        <begin position="1"/>
        <end position="23"/>
    </location>
</feature>
<comment type="caution">
    <text evidence="2">The sequence shown here is derived from an EMBL/GenBank/DDBJ whole genome shotgun (WGS) entry which is preliminary data.</text>
</comment>
<feature type="chain" id="PRO_5035220047" description="CUB domain-containing protein" evidence="1">
    <location>
        <begin position="24"/>
        <end position="384"/>
    </location>
</feature>
<gene>
    <name evidence="2" type="ORF">DGAL_LOCUS7578</name>
</gene>
<name>A0A8J2RRY9_9CRUS</name>
<reference evidence="2" key="1">
    <citation type="submission" date="2021-11" db="EMBL/GenBank/DDBJ databases">
        <authorList>
            <person name="Schell T."/>
        </authorList>
    </citation>
    <scope>NUCLEOTIDE SEQUENCE</scope>
    <source>
        <strain evidence="2">M5</strain>
    </source>
</reference>
<sequence>MFMLNKEMMRLCLVAVAVLFVAALPTLEASPKAMNIFNNRRVLGSEAALFDSQNIERRQSLAGRTIESSDHFRQVSSPVFQLCRDQPGQTAASNGTIQSILLSGQTTEQKCRFTIIAPPDYQIQMSCSVVVIVPYTNSYLTLVNIIDADVVKLFPSRIYTSKLNEMSVSASYRSSDRFECKWTTVPSSPPATSEFKLCRHWQTTLTSGIIRPLDRDSGPSRSCSFWLQAPIDHQIQMVCSLVDLTITGSSLKILSAADASGDAIVPNRIYSSIRNSLTLYSKIGSSDMFRCNWTIVPPPTTTDFKICRHGETKSASGTIQPLDYATRGREWRTCSFNIIAPVGQRIQISCSVVNFTYPAWSYLNLNLNRSPVIDVKLTFQQGTN</sequence>
<protein>
    <recommendedName>
        <fullName evidence="4">CUB domain-containing protein</fullName>
    </recommendedName>
</protein>
<evidence type="ECO:0000313" key="3">
    <source>
        <dbReference type="Proteomes" id="UP000789390"/>
    </source>
</evidence>
<dbReference type="Proteomes" id="UP000789390">
    <property type="component" value="Unassembled WGS sequence"/>
</dbReference>
<organism evidence="2 3">
    <name type="scientific">Daphnia galeata</name>
    <dbReference type="NCBI Taxonomy" id="27404"/>
    <lineage>
        <taxon>Eukaryota</taxon>
        <taxon>Metazoa</taxon>
        <taxon>Ecdysozoa</taxon>
        <taxon>Arthropoda</taxon>
        <taxon>Crustacea</taxon>
        <taxon>Branchiopoda</taxon>
        <taxon>Diplostraca</taxon>
        <taxon>Cladocera</taxon>
        <taxon>Anomopoda</taxon>
        <taxon>Daphniidae</taxon>
        <taxon>Daphnia</taxon>
    </lineage>
</organism>
<keyword evidence="1" id="KW-0732">Signal</keyword>
<evidence type="ECO:0008006" key="4">
    <source>
        <dbReference type="Google" id="ProtNLM"/>
    </source>
</evidence>
<dbReference type="AlphaFoldDB" id="A0A8J2RRY9"/>
<accession>A0A8J2RRY9</accession>
<evidence type="ECO:0000313" key="2">
    <source>
        <dbReference type="EMBL" id="CAH0104666.1"/>
    </source>
</evidence>